<keyword evidence="2" id="KW-1185">Reference proteome</keyword>
<reference evidence="1 2" key="1">
    <citation type="journal article" date="2014" name="Antonie Van Leeuwenhoek">
        <title>Hyphomonas beringensis sp. nov. and Hyphomonas chukchiensis sp. nov., isolated from surface seawater of the Bering Sea and Chukchi Sea.</title>
        <authorList>
            <person name="Li C."/>
            <person name="Lai Q."/>
            <person name="Li G."/>
            <person name="Dong C."/>
            <person name="Wang J."/>
            <person name="Liao Y."/>
            <person name="Shao Z."/>
        </authorList>
    </citation>
    <scope>NUCLEOTIDE SEQUENCE [LARGE SCALE GENOMIC DNA]</scope>
    <source>
        <strain evidence="1 2">VP2</strain>
    </source>
</reference>
<evidence type="ECO:0000313" key="2">
    <source>
        <dbReference type="Proteomes" id="UP000024816"/>
    </source>
</evidence>
<dbReference type="Proteomes" id="UP000024816">
    <property type="component" value="Unassembled WGS sequence"/>
</dbReference>
<proteinExistence type="predicted"/>
<organism evidence="1 2">
    <name type="scientific">Hyphomonas jannaschiana VP2</name>
    <dbReference type="NCBI Taxonomy" id="1280952"/>
    <lineage>
        <taxon>Bacteria</taxon>
        <taxon>Pseudomonadati</taxon>
        <taxon>Pseudomonadota</taxon>
        <taxon>Alphaproteobacteria</taxon>
        <taxon>Hyphomonadales</taxon>
        <taxon>Hyphomonadaceae</taxon>
        <taxon>Hyphomonas</taxon>
    </lineage>
</organism>
<sequence>MEQEMSTKETIMKRTLFAAAGLGLVGALVALPAVSDAPKPPPAEPVYVARKPVCEDMKLSIYFPAYETMLSSYSVRALNAATDSLDGCAVTDIDVAVVSEEAHTDSEMAQLSEARAAAVLQALSDRGIYAPRIETNFSQVNANAASAEVQAEPMARRVDINLDVKPLYGL</sequence>
<name>A0A059FI87_9PROT</name>
<dbReference type="STRING" id="1280952.HJA_03161"/>
<dbReference type="Gene3D" id="3.30.1330.60">
    <property type="entry name" value="OmpA-like domain"/>
    <property type="match status" value="1"/>
</dbReference>
<evidence type="ECO:0000313" key="1">
    <source>
        <dbReference type="EMBL" id="KCZ90193.1"/>
    </source>
</evidence>
<dbReference type="EMBL" id="ARYJ01000002">
    <property type="protein sequence ID" value="KCZ90193.1"/>
    <property type="molecule type" value="Genomic_DNA"/>
</dbReference>
<accession>A0A059FI87</accession>
<dbReference type="InterPro" id="IPR036737">
    <property type="entry name" value="OmpA-like_sf"/>
</dbReference>
<dbReference type="AlphaFoldDB" id="A0A059FI87"/>
<evidence type="ECO:0008006" key="3">
    <source>
        <dbReference type="Google" id="ProtNLM"/>
    </source>
</evidence>
<comment type="caution">
    <text evidence="1">The sequence shown here is derived from an EMBL/GenBank/DDBJ whole genome shotgun (WGS) entry which is preliminary data.</text>
</comment>
<protein>
    <recommendedName>
        <fullName evidence="3">OmpA-like domain-containing protein</fullName>
    </recommendedName>
</protein>
<dbReference type="eggNOG" id="ENOG50314EX">
    <property type="taxonomic scope" value="Bacteria"/>
</dbReference>
<gene>
    <name evidence="1" type="ORF">HJA_03161</name>
</gene>
<dbReference type="PATRIC" id="fig|1280952.3.peg.635"/>
<dbReference type="SUPFAM" id="SSF103088">
    <property type="entry name" value="OmpA-like"/>
    <property type="match status" value="1"/>
</dbReference>